<dbReference type="PANTHER" id="PTHR42928:SF5">
    <property type="entry name" value="BLR1237 PROTEIN"/>
    <property type="match status" value="1"/>
</dbReference>
<protein>
    <submittedName>
        <fullName evidence="3">Tripartite tricarboxylate transporter substrate binding protein</fullName>
    </submittedName>
</protein>
<dbReference type="PROSITE" id="PS51318">
    <property type="entry name" value="TAT"/>
    <property type="match status" value="1"/>
</dbReference>
<dbReference type="CDD" id="cd13578">
    <property type="entry name" value="PBP2_Bug27"/>
    <property type="match status" value="1"/>
</dbReference>
<sequence>MQTQRRKFLAIVLTAFAATIGTLSSATYAQATYPNKAIRLIVPFTPGGVTDTSARLIADQMTKRLGQQVIVENKPGASGNIGTNQVAQADPDGYTLLLGFDGTMVINPHVFASVPFDAIKDFAPVGKIGDADLVIVAHPSVKANNIKELIALSKSEPNGLNYGTSGLGSTPHIAGETLNMKSGSKLVHVPYKGGGQAMIDLQGGNIPLVFTAVAGALPHIKAGRIKAVGVPSAARSPSLPDTQTFIEAGLPNFLLASWVGILAPAKTPTAVITKLNSTLNEVLNDPDVKKRLEVLGITATPGTPKAYGDQIKNDLASYAAVVKAANIKPQ</sequence>
<keyword evidence="4" id="KW-1185">Reference proteome</keyword>
<proteinExistence type="inferred from homology"/>
<dbReference type="AlphaFoldDB" id="A0A953N7Y9"/>
<accession>A0A953N7Y9</accession>
<comment type="similarity">
    <text evidence="1">Belongs to the UPF0065 (bug) family.</text>
</comment>
<evidence type="ECO:0000256" key="2">
    <source>
        <dbReference type="SAM" id="SignalP"/>
    </source>
</evidence>
<name>A0A953N7Y9_9BURK</name>
<feature type="chain" id="PRO_5036979991" evidence="2">
    <location>
        <begin position="32"/>
        <end position="330"/>
    </location>
</feature>
<comment type="caution">
    <text evidence="3">The sequence shown here is derived from an EMBL/GenBank/DDBJ whole genome shotgun (WGS) entry which is preliminary data.</text>
</comment>
<dbReference type="Proteomes" id="UP000739565">
    <property type="component" value="Unassembled WGS sequence"/>
</dbReference>
<dbReference type="InterPro" id="IPR042100">
    <property type="entry name" value="Bug_dom1"/>
</dbReference>
<evidence type="ECO:0000313" key="4">
    <source>
        <dbReference type="Proteomes" id="UP000739565"/>
    </source>
</evidence>
<keyword evidence="2" id="KW-0732">Signal</keyword>
<evidence type="ECO:0000313" key="3">
    <source>
        <dbReference type="EMBL" id="MBZ1350531.1"/>
    </source>
</evidence>
<dbReference type="SUPFAM" id="SSF53850">
    <property type="entry name" value="Periplasmic binding protein-like II"/>
    <property type="match status" value="1"/>
</dbReference>
<dbReference type="Pfam" id="PF03401">
    <property type="entry name" value="TctC"/>
    <property type="match status" value="1"/>
</dbReference>
<dbReference type="Gene3D" id="3.40.190.10">
    <property type="entry name" value="Periplasmic binding protein-like II"/>
    <property type="match status" value="1"/>
</dbReference>
<evidence type="ECO:0000256" key="1">
    <source>
        <dbReference type="ARBA" id="ARBA00006987"/>
    </source>
</evidence>
<dbReference type="InterPro" id="IPR006311">
    <property type="entry name" value="TAT_signal"/>
</dbReference>
<gene>
    <name evidence="3" type="ORF">KZZ10_07710</name>
</gene>
<feature type="signal peptide" evidence="2">
    <location>
        <begin position="1"/>
        <end position="31"/>
    </location>
</feature>
<reference evidence="3" key="1">
    <citation type="submission" date="2021-07" db="EMBL/GenBank/DDBJ databases">
        <title>New genus and species of the family Alcaligenaceae.</title>
        <authorList>
            <person name="Hahn M.W."/>
        </authorList>
    </citation>
    <scope>NUCLEOTIDE SEQUENCE</scope>
    <source>
        <strain evidence="3">LF4-65</strain>
    </source>
</reference>
<dbReference type="PANTHER" id="PTHR42928">
    <property type="entry name" value="TRICARBOXYLATE-BINDING PROTEIN"/>
    <property type="match status" value="1"/>
</dbReference>
<dbReference type="RefSeq" id="WP_259660906.1">
    <property type="nucleotide sequence ID" value="NZ_JAHXRI010000006.1"/>
</dbReference>
<organism evidence="3 4">
    <name type="scientific">Zwartia hollandica</name>
    <dbReference type="NCBI Taxonomy" id="324606"/>
    <lineage>
        <taxon>Bacteria</taxon>
        <taxon>Pseudomonadati</taxon>
        <taxon>Pseudomonadota</taxon>
        <taxon>Betaproteobacteria</taxon>
        <taxon>Burkholderiales</taxon>
        <taxon>Alcaligenaceae</taxon>
        <taxon>Zwartia</taxon>
    </lineage>
</organism>
<dbReference type="Gene3D" id="3.40.190.150">
    <property type="entry name" value="Bordetella uptake gene, domain 1"/>
    <property type="match status" value="1"/>
</dbReference>
<dbReference type="PIRSF" id="PIRSF017082">
    <property type="entry name" value="YflP"/>
    <property type="match status" value="1"/>
</dbReference>
<dbReference type="EMBL" id="JAHXRI010000006">
    <property type="protein sequence ID" value="MBZ1350531.1"/>
    <property type="molecule type" value="Genomic_DNA"/>
</dbReference>
<dbReference type="InterPro" id="IPR005064">
    <property type="entry name" value="BUG"/>
</dbReference>